<dbReference type="AlphaFoldDB" id="A0A1L6REE0"/>
<name>A0A1L6REE0_9LACO</name>
<organism evidence="1 2">
    <name type="scientific">Weissella jogaejeotgali</name>
    <dbReference type="NCBI Taxonomy" id="1631871"/>
    <lineage>
        <taxon>Bacteria</taxon>
        <taxon>Bacillati</taxon>
        <taxon>Bacillota</taxon>
        <taxon>Bacilli</taxon>
        <taxon>Lactobacillales</taxon>
        <taxon>Lactobacillaceae</taxon>
        <taxon>Weissella</taxon>
    </lineage>
</organism>
<gene>
    <name evidence="1" type="ORF">FOL01_p044</name>
</gene>
<accession>A0A1L6REE0</accession>
<reference evidence="1 2" key="1">
    <citation type="submission" date="2016-03" db="EMBL/GenBank/DDBJ databases">
        <title>Complete Genome Sequence of Weissella jogaejeotgali FOL01.</title>
        <authorList>
            <person name="Lee J.-H."/>
            <person name="Ku H.-J."/>
        </authorList>
    </citation>
    <scope>NUCLEOTIDE SEQUENCE [LARGE SCALE GENOMIC DNA]</scope>
    <source>
        <strain evidence="1 2">FOL01</strain>
        <plasmid evidence="2">pfol01</plasmid>
    </source>
</reference>
<keyword evidence="2" id="KW-1185">Reference proteome</keyword>
<dbReference type="KEGG" id="wjo:FOL01_p044"/>
<sequence length="40" mass="4528">MCSEISLHPKYSPLITQTKISNLIHVNSLSVEPLYTKDIN</sequence>
<dbReference type="Proteomes" id="UP000185473">
    <property type="component" value="Plasmid pFOL01"/>
</dbReference>
<evidence type="ECO:0000313" key="1">
    <source>
        <dbReference type="EMBL" id="APS42919.1"/>
    </source>
</evidence>
<proteinExistence type="predicted"/>
<dbReference type="EMBL" id="CP014333">
    <property type="protein sequence ID" value="APS42919.1"/>
    <property type="molecule type" value="Genomic_DNA"/>
</dbReference>
<protein>
    <submittedName>
        <fullName evidence="1">Uncharacterized protein</fullName>
    </submittedName>
</protein>
<evidence type="ECO:0000313" key="2">
    <source>
        <dbReference type="Proteomes" id="UP000185473"/>
    </source>
</evidence>
<keyword evidence="1" id="KW-0614">Plasmid</keyword>
<geneLocation type="plasmid" evidence="2">
    <name>pfol01</name>
</geneLocation>